<gene>
    <name evidence="1" type="ORF">SBA1_1700004</name>
</gene>
<evidence type="ECO:0000313" key="1">
    <source>
        <dbReference type="EMBL" id="SPF37171.1"/>
    </source>
</evidence>
<proteinExistence type="predicted"/>
<dbReference type="AlphaFoldDB" id="A0A2U3KBZ2"/>
<protein>
    <recommendedName>
        <fullName evidence="3">1-deoxy-D-xylulose-5-phosphate synthase</fullName>
    </recommendedName>
</protein>
<dbReference type="EMBL" id="OMOD01000080">
    <property type="protein sequence ID" value="SPF37171.1"/>
    <property type="molecule type" value="Genomic_DNA"/>
</dbReference>
<evidence type="ECO:0008006" key="3">
    <source>
        <dbReference type="Google" id="ProtNLM"/>
    </source>
</evidence>
<accession>A0A2U3KBZ2</accession>
<dbReference type="Proteomes" id="UP000238701">
    <property type="component" value="Unassembled WGS sequence"/>
</dbReference>
<organism evidence="1 2">
    <name type="scientific">Candidatus Sulfotelmatobacter kueseliae</name>
    <dbReference type="NCBI Taxonomy" id="2042962"/>
    <lineage>
        <taxon>Bacteria</taxon>
        <taxon>Pseudomonadati</taxon>
        <taxon>Acidobacteriota</taxon>
        <taxon>Terriglobia</taxon>
        <taxon>Terriglobales</taxon>
        <taxon>Candidatus Korobacteraceae</taxon>
        <taxon>Candidatus Sulfotelmatobacter</taxon>
    </lineage>
</organism>
<sequence length="108" mass="12747">MIKRTRIMYIESKAEGLNGPARIGRVTFNRTGRTLYYKGQSFHRIQGFKANYRETGTWDEYWISGPRRDGLDRLYGKSALVVEIDEDAREEYWADIRKKPALILRRTT</sequence>
<name>A0A2U3KBZ2_9BACT</name>
<reference evidence="2" key="1">
    <citation type="submission" date="2018-02" db="EMBL/GenBank/DDBJ databases">
        <authorList>
            <person name="Hausmann B."/>
        </authorList>
    </citation>
    <scope>NUCLEOTIDE SEQUENCE [LARGE SCALE GENOMIC DNA]</scope>
    <source>
        <strain evidence="2">Peat soil MAG SbA1</strain>
    </source>
</reference>
<evidence type="ECO:0000313" key="2">
    <source>
        <dbReference type="Proteomes" id="UP000238701"/>
    </source>
</evidence>